<evidence type="ECO:0000313" key="10">
    <source>
        <dbReference type="Proteomes" id="UP000567885"/>
    </source>
</evidence>
<dbReference type="InterPro" id="IPR041677">
    <property type="entry name" value="DNA2/NAM7_AAA_11"/>
</dbReference>
<reference evidence="9 10" key="1">
    <citation type="submission" date="2020-05" db="EMBL/GenBank/DDBJ databases">
        <title>Identification and distribution of gene clusters putatively required for synthesis of sphingolipid metabolism inhibitors in phylogenetically diverse species of the filamentous fungus Fusarium.</title>
        <authorList>
            <person name="Kim H.-S."/>
            <person name="Busman M."/>
            <person name="Brown D.W."/>
            <person name="Divon H."/>
            <person name="Uhlig S."/>
            <person name="Proctor R.H."/>
        </authorList>
    </citation>
    <scope>NUCLEOTIDE SEQUENCE [LARGE SCALE GENOMIC DNA]</scope>
    <source>
        <strain evidence="9 10">NRRL 20693</strain>
    </source>
</reference>
<feature type="domain" description="DNA2/NAM7 helicase helicase" evidence="7">
    <location>
        <begin position="669"/>
        <end position="942"/>
    </location>
</feature>
<keyword evidence="10" id="KW-1185">Reference proteome</keyword>
<sequence length="1248" mass="141356">MGKDSYQPKRRISFDEATQSTVERDDQLPRDEGQLQESSRLKVNVRQSGRKRQANDDLLASSLAETEPELFPSTEPENQLERPTTGKPRNVEPQAKMLQSPSGSSMVKRRKASNTYKIQCTNCSSTSHTLDQCLKATSGTIPGCPLCKARGHFLEDCETFPMKMRDPSALVRLLVWDRGNKPAWETKVPWFQYLYLYMSTFEFFGEDRTFVRSAPLPWTETYSRNIASKPEIRRLQKTDHSSLPSDPQTEDLAAAWKTFAKPGECIPSSKDLHIRVVRGGIHFSFPRDPDRSTFSFYDPDSSLIESKNFNVTIELPPDGVTLEHSKLTSDWEELASSLEEDPSDFLILHINIANGHETNVIGFGLPFHAANEVVHSWVNEGSPIEGIATLSEILRLKNLALLVRATAAEIIGITQKLMTCVGLTDYGYGDFQTWDKERYDKQVPDNRGPPFPPTVRFRDSNQRDTALTQVHVQDVWDYDQALQFIEPRTIYKGRHWRAVTRCLRGDYNKLKVKFAARESTRYRTVTWDAVHLSYGTTGYLKGVDVTDRIPLGLIKPQPRKEGHTFCPIQHSGYPGIEDELGRDSIQLQLSHDLNGEKKRVDAVNLLGAVQSTAEGDLSRRKQAFNLLLVGQGLWNSLQASIYLEFPPLDLFQGVPLEVQRSCIERVFADDRRRVRQYFSKLHFGFGFVSGPPGTGKSNLAAILAILMCFNDSIKHVYVSGGSNAATTNILNRIDTVAREVIDKLANSGFQIKNLMPVRGYSLRQEVDNCLDALTGVEFEEDTVWNPTHWRFELSLCWWTLRALGAKGVPPITPADNQQLWDLYQKLNPAHPDISCDFSDVSTFRKLVEVAQGQSTLKRNQKSTQRANLSKLMEMVLECASIVATTPAASKTGIYEAYNFGRARAVIFDEAATMFMSDGLMIFGNTPRPMIAIGDPKQLQPVLPTEIEMLHDSRDKHETYDRAEDGFPTNRFAKFARISWLTCFIHLGWPVFHLHIQHRMAEGLFDMAVNAVYVHMKPQFKYSPLCNLSNFPIAVQVEEYMKREYRIRPSVDGRIQPVLFHCANCPCCNFPQKATRFNPRQVDCIAKLVAKMIKDLSLEPTDFVVLTPYIANRGALRKRFLGDNDLEKIECSTFDRFHGREAQIVLVSLCVDRCTGPSFVANERSLNVALTRQRSSLLIFGDLAINDWVFREGQIAESTAEGSAHFDDTLFRGVFSELRHLGRTATLYGDPNIDLKEYCHRMESSSQFP</sequence>
<dbReference type="GO" id="GO:0003676">
    <property type="term" value="F:nucleic acid binding"/>
    <property type="evidence" value="ECO:0007669"/>
    <property type="project" value="InterPro"/>
</dbReference>
<protein>
    <submittedName>
        <fullName evidence="9">Uncharacterized protein</fullName>
    </submittedName>
</protein>
<organism evidence="9 10">
    <name type="scientific">Fusarium heterosporum</name>
    <dbReference type="NCBI Taxonomy" id="42747"/>
    <lineage>
        <taxon>Eukaryota</taxon>
        <taxon>Fungi</taxon>
        <taxon>Dikarya</taxon>
        <taxon>Ascomycota</taxon>
        <taxon>Pezizomycotina</taxon>
        <taxon>Sordariomycetes</taxon>
        <taxon>Hypocreomycetidae</taxon>
        <taxon>Hypocreales</taxon>
        <taxon>Nectriaceae</taxon>
        <taxon>Fusarium</taxon>
        <taxon>Fusarium heterosporum species complex</taxon>
    </lineage>
</organism>
<dbReference type="GO" id="GO:0005524">
    <property type="term" value="F:ATP binding"/>
    <property type="evidence" value="ECO:0007669"/>
    <property type="project" value="UniProtKB-KW"/>
</dbReference>
<dbReference type="InterPro" id="IPR041679">
    <property type="entry name" value="DNA2/NAM7-like_C"/>
</dbReference>
<gene>
    <name evidence="9" type="ORF">FHETE_5344</name>
</gene>
<dbReference type="GO" id="GO:0043139">
    <property type="term" value="F:5'-3' DNA helicase activity"/>
    <property type="evidence" value="ECO:0007669"/>
    <property type="project" value="TreeGrafter"/>
</dbReference>
<comment type="similarity">
    <text evidence="1">Belongs to the DNA2/NAM7 helicase family.</text>
</comment>
<keyword evidence="4" id="KW-0347">Helicase</keyword>
<dbReference type="Gene3D" id="3.40.50.300">
    <property type="entry name" value="P-loop containing nucleotide triphosphate hydrolases"/>
    <property type="match status" value="2"/>
</dbReference>
<evidence type="ECO:0000259" key="7">
    <source>
        <dbReference type="Pfam" id="PF13086"/>
    </source>
</evidence>
<evidence type="ECO:0000256" key="4">
    <source>
        <dbReference type="ARBA" id="ARBA00022806"/>
    </source>
</evidence>
<feature type="compositionally biased region" description="Basic and acidic residues" evidence="6">
    <location>
        <begin position="22"/>
        <end position="33"/>
    </location>
</feature>
<dbReference type="GO" id="GO:0016787">
    <property type="term" value="F:hydrolase activity"/>
    <property type="evidence" value="ECO:0007669"/>
    <property type="project" value="UniProtKB-KW"/>
</dbReference>
<evidence type="ECO:0000256" key="5">
    <source>
        <dbReference type="ARBA" id="ARBA00022840"/>
    </source>
</evidence>
<accession>A0A8H5TDV2</accession>
<evidence type="ECO:0000256" key="3">
    <source>
        <dbReference type="ARBA" id="ARBA00022801"/>
    </source>
</evidence>
<dbReference type="OrthoDB" id="6513042at2759"/>
<dbReference type="InterPro" id="IPR050534">
    <property type="entry name" value="Coronavir_polyprotein_1ab"/>
</dbReference>
<feature type="region of interest" description="Disordered" evidence="6">
    <location>
        <begin position="1"/>
        <end position="110"/>
    </location>
</feature>
<dbReference type="CDD" id="cd18808">
    <property type="entry name" value="SF1_C_Upf1"/>
    <property type="match status" value="1"/>
</dbReference>
<evidence type="ECO:0000313" key="9">
    <source>
        <dbReference type="EMBL" id="KAF5668078.1"/>
    </source>
</evidence>
<dbReference type="Pfam" id="PF13087">
    <property type="entry name" value="AAA_12"/>
    <property type="match status" value="1"/>
</dbReference>
<keyword evidence="2" id="KW-0547">Nucleotide-binding</keyword>
<dbReference type="InterPro" id="IPR047187">
    <property type="entry name" value="SF1_C_Upf1"/>
</dbReference>
<dbReference type="Pfam" id="PF13086">
    <property type="entry name" value="AAA_11"/>
    <property type="match status" value="1"/>
</dbReference>
<dbReference type="InterPro" id="IPR036875">
    <property type="entry name" value="Znf_CCHC_sf"/>
</dbReference>
<dbReference type="InterPro" id="IPR027417">
    <property type="entry name" value="P-loop_NTPase"/>
</dbReference>
<dbReference type="AlphaFoldDB" id="A0A8H5TDV2"/>
<dbReference type="GO" id="GO:0008270">
    <property type="term" value="F:zinc ion binding"/>
    <property type="evidence" value="ECO:0007669"/>
    <property type="project" value="InterPro"/>
</dbReference>
<dbReference type="PANTHER" id="PTHR43788">
    <property type="entry name" value="DNA2/NAM7 HELICASE FAMILY MEMBER"/>
    <property type="match status" value="1"/>
</dbReference>
<dbReference type="PANTHER" id="PTHR43788:SF8">
    <property type="entry name" value="DNA-BINDING PROTEIN SMUBP-2"/>
    <property type="match status" value="1"/>
</dbReference>
<proteinExistence type="inferred from homology"/>
<comment type="caution">
    <text evidence="9">The sequence shown here is derived from an EMBL/GenBank/DDBJ whole genome shotgun (WGS) entry which is preliminary data.</text>
</comment>
<evidence type="ECO:0000256" key="2">
    <source>
        <dbReference type="ARBA" id="ARBA00022741"/>
    </source>
</evidence>
<name>A0A8H5TDV2_FUSHE</name>
<keyword evidence="5" id="KW-0067">ATP-binding</keyword>
<dbReference type="SUPFAM" id="SSF52540">
    <property type="entry name" value="P-loop containing nucleoside triphosphate hydrolases"/>
    <property type="match status" value="1"/>
</dbReference>
<evidence type="ECO:0000256" key="1">
    <source>
        <dbReference type="ARBA" id="ARBA00007913"/>
    </source>
</evidence>
<dbReference type="EMBL" id="JAAGWQ010000095">
    <property type="protein sequence ID" value="KAF5668078.1"/>
    <property type="molecule type" value="Genomic_DNA"/>
</dbReference>
<dbReference type="Proteomes" id="UP000567885">
    <property type="component" value="Unassembled WGS sequence"/>
</dbReference>
<feature type="domain" description="DNA2/NAM7 helicase-like C-terminal" evidence="8">
    <location>
        <begin position="983"/>
        <end position="1181"/>
    </location>
</feature>
<keyword evidence="3" id="KW-0378">Hydrolase</keyword>
<evidence type="ECO:0000259" key="8">
    <source>
        <dbReference type="Pfam" id="PF13087"/>
    </source>
</evidence>
<dbReference type="SUPFAM" id="SSF57756">
    <property type="entry name" value="Retrovirus zinc finger-like domains"/>
    <property type="match status" value="1"/>
</dbReference>
<evidence type="ECO:0000256" key="6">
    <source>
        <dbReference type="SAM" id="MobiDB-lite"/>
    </source>
</evidence>